<dbReference type="Pfam" id="PF07728">
    <property type="entry name" value="AAA_5"/>
    <property type="match status" value="1"/>
</dbReference>
<evidence type="ECO:0000259" key="1">
    <source>
        <dbReference type="Pfam" id="PF01878"/>
    </source>
</evidence>
<proteinExistence type="predicted"/>
<dbReference type="InterPro" id="IPR052934">
    <property type="entry name" value="Methyl-DNA_Rec/Restrict_Enz"/>
</dbReference>
<name>X0RFD7_9ZZZZ</name>
<dbReference type="SUPFAM" id="SSF52540">
    <property type="entry name" value="P-loop containing nucleoside triphosphate hydrolases"/>
    <property type="match status" value="1"/>
</dbReference>
<sequence>EKYICVTSRDKAGLELLGIDIGMEKNDEFFKQFLKFNKAIKPVLEQYIKIVGRKTDLPVNLEVDQFLSFVYETYKGVDEEDTDIVLPEKKKENNEINYWWLNCNPKIWNIMDSKIGDRKTYTSVNEKGNKRRVYKYFKEVKEDDIVIGYISTPVKEIVSISKITKGLHDTSKEKRVIEFEKIEELKFHISFIELKSNPLLKNSEPIINNQGSLFKVTEEEYETIREIIDEKNPPPIIEKIEKYNKKDALKEIFFNEKEFDEITNLLEYKKNIILQGPPGVGKTFIAKRIAYTILGEKDDKKIEMIQFHQSYSYEDFIQGYRPSATGNFEIKNGVFYDFCKSASYDLENKYFFIVDEINRGNLSKIFGETMMLIESDKRGQDFSVPLIYSETKADKFFIPENVYFIGTMNTADRSIAIV</sequence>
<comment type="caution">
    <text evidence="3">The sequence shown here is derived from an EMBL/GenBank/DDBJ whole genome shotgun (WGS) entry which is preliminary data.</text>
</comment>
<evidence type="ECO:0000313" key="3">
    <source>
        <dbReference type="EMBL" id="GAF67619.1"/>
    </source>
</evidence>
<dbReference type="Gene3D" id="3.40.50.300">
    <property type="entry name" value="P-loop containing nucleotide triphosphate hydrolases"/>
    <property type="match status" value="1"/>
</dbReference>
<feature type="non-terminal residue" evidence="3">
    <location>
        <position position="418"/>
    </location>
</feature>
<gene>
    <name evidence="3" type="ORF">S01H1_12287</name>
</gene>
<dbReference type="EMBL" id="BARS01006295">
    <property type="protein sequence ID" value="GAF67619.1"/>
    <property type="molecule type" value="Genomic_DNA"/>
</dbReference>
<dbReference type="InterPro" id="IPR011704">
    <property type="entry name" value="ATPase_dyneun-rel_AAA"/>
</dbReference>
<accession>X0RFD7</accession>
<evidence type="ECO:0008006" key="4">
    <source>
        <dbReference type="Google" id="ProtNLM"/>
    </source>
</evidence>
<organism evidence="3">
    <name type="scientific">marine sediment metagenome</name>
    <dbReference type="NCBI Taxonomy" id="412755"/>
    <lineage>
        <taxon>unclassified sequences</taxon>
        <taxon>metagenomes</taxon>
        <taxon>ecological metagenomes</taxon>
    </lineage>
</organism>
<dbReference type="GO" id="GO:0005524">
    <property type="term" value="F:ATP binding"/>
    <property type="evidence" value="ECO:0007669"/>
    <property type="project" value="InterPro"/>
</dbReference>
<dbReference type="PANTHER" id="PTHR37291:SF1">
    <property type="entry name" value="TYPE IV METHYL-DIRECTED RESTRICTION ENZYME ECOKMCRB SUBUNIT"/>
    <property type="match status" value="1"/>
</dbReference>
<feature type="domain" description="EVE" evidence="1">
    <location>
        <begin position="97"/>
        <end position="226"/>
    </location>
</feature>
<dbReference type="SUPFAM" id="SSF88697">
    <property type="entry name" value="PUA domain-like"/>
    <property type="match status" value="1"/>
</dbReference>
<protein>
    <recommendedName>
        <fullName evidence="4">AAA+ ATPase domain-containing protein</fullName>
    </recommendedName>
</protein>
<dbReference type="GO" id="GO:0016887">
    <property type="term" value="F:ATP hydrolysis activity"/>
    <property type="evidence" value="ECO:0007669"/>
    <property type="project" value="InterPro"/>
</dbReference>
<dbReference type="PANTHER" id="PTHR37291">
    <property type="entry name" value="5-METHYLCYTOSINE-SPECIFIC RESTRICTION ENZYME B"/>
    <property type="match status" value="1"/>
</dbReference>
<reference evidence="3" key="1">
    <citation type="journal article" date="2014" name="Front. Microbiol.">
        <title>High frequency of phylogenetically diverse reductive dehalogenase-homologous genes in deep subseafloor sedimentary metagenomes.</title>
        <authorList>
            <person name="Kawai M."/>
            <person name="Futagami T."/>
            <person name="Toyoda A."/>
            <person name="Takaki Y."/>
            <person name="Nishi S."/>
            <person name="Hori S."/>
            <person name="Arai W."/>
            <person name="Tsubouchi T."/>
            <person name="Morono Y."/>
            <person name="Uchiyama I."/>
            <person name="Ito T."/>
            <person name="Fujiyama A."/>
            <person name="Inagaki F."/>
            <person name="Takami H."/>
        </authorList>
    </citation>
    <scope>NUCLEOTIDE SEQUENCE</scope>
    <source>
        <strain evidence="3">Expedition CK06-06</strain>
    </source>
</reference>
<dbReference type="InterPro" id="IPR002740">
    <property type="entry name" value="EVE_domain"/>
</dbReference>
<dbReference type="Pfam" id="PF01878">
    <property type="entry name" value="EVE"/>
    <property type="match status" value="1"/>
</dbReference>
<dbReference type="Gene3D" id="3.10.590.10">
    <property type="entry name" value="ph1033 like domains"/>
    <property type="match status" value="1"/>
</dbReference>
<dbReference type="AlphaFoldDB" id="X0RFD7"/>
<evidence type="ECO:0000259" key="2">
    <source>
        <dbReference type="Pfam" id="PF07728"/>
    </source>
</evidence>
<dbReference type="InterPro" id="IPR027417">
    <property type="entry name" value="P-loop_NTPase"/>
</dbReference>
<feature type="domain" description="ATPase dynein-related AAA" evidence="2">
    <location>
        <begin position="271"/>
        <end position="413"/>
    </location>
</feature>
<feature type="non-terminal residue" evidence="3">
    <location>
        <position position="1"/>
    </location>
</feature>
<dbReference type="InterPro" id="IPR015947">
    <property type="entry name" value="PUA-like_sf"/>
</dbReference>